<keyword evidence="3" id="KW-1185">Reference proteome</keyword>
<dbReference type="InterPro" id="IPR002731">
    <property type="entry name" value="ATPase_BadF"/>
</dbReference>
<dbReference type="Gene3D" id="3.30.420.40">
    <property type="match status" value="2"/>
</dbReference>
<proteinExistence type="predicted"/>
<dbReference type="EMBL" id="JAATVY010000012">
    <property type="protein sequence ID" value="NJC71561.1"/>
    <property type="molecule type" value="Genomic_DNA"/>
</dbReference>
<dbReference type="Proteomes" id="UP000722989">
    <property type="component" value="Unassembled WGS sequence"/>
</dbReference>
<feature type="domain" description="ATPase BadF/BadG/BcrA/BcrD type" evidence="1">
    <location>
        <begin position="10"/>
        <end position="306"/>
    </location>
</feature>
<evidence type="ECO:0000259" key="1">
    <source>
        <dbReference type="Pfam" id="PF01869"/>
    </source>
</evidence>
<protein>
    <submittedName>
        <fullName evidence="2">ATPase</fullName>
    </submittedName>
</protein>
<accession>A0ABX0Y0G6</accession>
<dbReference type="Pfam" id="PF01869">
    <property type="entry name" value="BcrAD_BadFG"/>
    <property type="match status" value="1"/>
</dbReference>
<reference evidence="2 3" key="1">
    <citation type="submission" date="2020-03" db="EMBL/GenBank/DDBJ databases">
        <title>WGS of the type strain of Planosporangium spp.</title>
        <authorList>
            <person name="Thawai C."/>
        </authorList>
    </citation>
    <scope>NUCLEOTIDE SEQUENCE [LARGE SCALE GENOMIC DNA]</scope>
    <source>
        <strain evidence="2 3">TBRC 5610</strain>
    </source>
</reference>
<evidence type="ECO:0000313" key="2">
    <source>
        <dbReference type="EMBL" id="NJC71561.1"/>
    </source>
</evidence>
<sequence length="336" mass="34595">MGPVTLFVAVDGGNSKTDVVLGTAAGEILAFVRGPGSSPHRLGVPGCLALLDRLITHARTTAGVPAGARIELISVYLAGADLPVEVDRLRAAVDDRGWARASVVDNDTFALMRAGTAEPDAIAVVCGAGINCVGRAADGRTARFPSLGPISGDWGGGHHLAQLALWHAARGEDGRGRPTALSMAVARHFGRPTVESVSAGLHLGEIPEERIAELSAVLFAVAAAGDEVAARVVARQVEEILALHRVACDRLGLRDAGHHVVLGGGVLRARHPHLHEPVLTGIRAYAPRAQVAVVTDAPVMGAALLALDALGDPTDVESALRAALRRAPDSVLPLAA</sequence>
<evidence type="ECO:0000313" key="3">
    <source>
        <dbReference type="Proteomes" id="UP000722989"/>
    </source>
</evidence>
<dbReference type="SUPFAM" id="SSF53067">
    <property type="entry name" value="Actin-like ATPase domain"/>
    <property type="match status" value="2"/>
</dbReference>
<name>A0ABX0Y0G6_9ACTN</name>
<comment type="caution">
    <text evidence="2">The sequence shown here is derived from an EMBL/GenBank/DDBJ whole genome shotgun (WGS) entry which is preliminary data.</text>
</comment>
<organism evidence="2 3">
    <name type="scientific">Planosporangium thailandense</name>
    <dbReference type="NCBI Taxonomy" id="765197"/>
    <lineage>
        <taxon>Bacteria</taxon>
        <taxon>Bacillati</taxon>
        <taxon>Actinomycetota</taxon>
        <taxon>Actinomycetes</taxon>
        <taxon>Micromonosporales</taxon>
        <taxon>Micromonosporaceae</taxon>
        <taxon>Planosporangium</taxon>
    </lineage>
</organism>
<dbReference type="InterPro" id="IPR043129">
    <property type="entry name" value="ATPase_NBD"/>
</dbReference>
<gene>
    <name evidence="2" type="ORF">HC031_17810</name>
</gene>
<dbReference type="PANTHER" id="PTHR43190:SF3">
    <property type="entry name" value="N-ACETYL-D-GLUCOSAMINE KINASE"/>
    <property type="match status" value="1"/>
</dbReference>
<dbReference type="PANTHER" id="PTHR43190">
    <property type="entry name" value="N-ACETYL-D-GLUCOSAMINE KINASE"/>
    <property type="match status" value="1"/>
</dbReference>
<dbReference type="InterPro" id="IPR052519">
    <property type="entry name" value="Euk-type_GlcNAc_Kinase"/>
</dbReference>